<reference evidence="2 3" key="1">
    <citation type="submission" date="2020-02" db="EMBL/GenBank/DDBJ databases">
        <authorList>
            <person name="Ma Q."/>
            <person name="Huang Y."/>
            <person name="Song X."/>
            <person name="Pei D."/>
        </authorList>
    </citation>
    <scope>NUCLEOTIDE SEQUENCE [LARGE SCALE GENOMIC DNA]</scope>
    <source>
        <strain evidence="2">Sxm20200214</strain>
        <tissue evidence="2">Leaf</tissue>
    </source>
</reference>
<sequence length="155" mass="16300">MEEAVDTAVEAVAVMEAMVEDVSVDTMVVVGGGGYSSGGDGGGYGGGRRREGGGYGGGDGGNHRNGGCGVRREGSYTGGVSGSTRLPSTRLSSTHLPSTHLSLVHNELPFTSETTNSLCTYHKTHLIHLHLRNKIIKIISQKRNILIGQRTNNYS</sequence>
<dbReference type="AlphaFoldDB" id="A0A8X7UKQ2"/>
<feature type="region of interest" description="Disordered" evidence="1">
    <location>
        <begin position="38"/>
        <end position="66"/>
    </location>
</feature>
<feature type="compositionally biased region" description="Gly residues" evidence="1">
    <location>
        <begin position="53"/>
        <end position="66"/>
    </location>
</feature>
<protein>
    <submittedName>
        <fullName evidence="2">Uncharacterized protein</fullName>
    </submittedName>
</protein>
<accession>A0A8X7UKQ2</accession>
<proteinExistence type="predicted"/>
<keyword evidence="3" id="KW-1185">Reference proteome</keyword>
<dbReference type="EMBL" id="JAAMPC010000011">
    <property type="protein sequence ID" value="KAG2281131.1"/>
    <property type="molecule type" value="Genomic_DNA"/>
</dbReference>
<dbReference type="Proteomes" id="UP000886595">
    <property type="component" value="Unassembled WGS sequence"/>
</dbReference>
<evidence type="ECO:0000313" key="3">
    <source>
        <dbReference type="Proteomes" id="UP000886595"/>
    </source>
</evidence>
<gene>
    <name evidence="2" type="ORF">Bca52824_052351</name>
</gene>
<evidence type="ECO:0000256" key="1">
    <source>
        <dbReference type="SAM" id="MobiDB-lite"/>
    </source>
</evidence>
<comment type="caution">
    <text evidence="2">The sequence shown here is derived from an EMBL/GenBank/DDBJ whole genome shotgun (WGS) entry which is preliminary data.</text>
</comment>
<evidence type="ECO:0000313" key="2">
    <source>
        <dbReference type="EMBL" id="KAG2281131.1"/>
    </source>
</evidence>
<name>A0A8X7UKQ2_BRACI</name>
<organism evidence="2 3">
    <name type="scientific">Brassica carinata</name>
    <name type="common">Ethiopian mustard</name>
    <name type="synonym">Abyssinian cabbage</name>
    <dbReference type="NCBI Taxonomy" id="52824"/>
    <lineage>
        <taxon>Eukaryota</taxon>
        <taxon>Viridiplantae</taxon>
        <taxon>Streptophyta</taxon>
        <taxon>Embryophyta</taxon>
        <taxon>Tracheophyta</taxon>
        <taxon>Spermatophyta</taxon>
        <taxon>Magnoliopsida</taxon>
        <taxon>eudicotyledons</taxon>
        <taxon>Gunneridae</taxon>
        <taxon>Pentapetalae</taxon>
        <taxon>rosids</taxon>
        <taxon>malvids</taxon>
        <taxon>Brassicales</taxon>
        <taxon>Brassicaceae</taxon>
        <taxon>Brassiceae</taxon>
        <taxon>Brassica</taxon>
    </lineage>
</organism>